<sequence>MPSDPNDTNACYDADNDADNNADPDFSDSDVPITNDPYEAAANEFGYYVAPMYGDLWQLLIDHPKASEEDKD</sequence>
<reference evidence="2 3" key="1">
    <citation type="submission" date="2015-09" db="EMBL/GenBank/DDBJ databases">
        <title>Draft genome of a European isolate of the apple canker pathogen Neonectria ditissima.</title>
        <authorList>
            <person name="Gomez-Cortecero A."/>
            <person name="Harrison R.J."/>
            <person name="Armitage A.D."/>
        </authorList>
    </citation>
    <scope>NUCLEOTIDE SEQUENCE [LARGE SCALE GENOMIC DNA]</scope>
    <source>
        <strain evidence="2 3">R09/05</strain>
    </source>
</reference>
<evidence type="ECO:0000313" key="2">
    <source>
        <dbReference type="EMBL" id="KPM38164.1"/>
    </source>
</evidence>
<evidence type="ECO:0000256" key="1">
    <source>
        <dbReference type="SAM" id="MobiDB-lite"/>
    </source>
</evidence>
<accession>A0A0N8H672</accession>
<name>A0A0N8H672_9HYPO</name>
<organism evidence="2 3">
    <name type="scientific">Neonectria ditissima</name>
    <dbReference type="NCBI Taxonomy" id="78410"/>
    <lineage>
        <taxon>Eukaryota</taxon>
        <taxon>Fungi</taxon>
        <taxon>Dikarya</taxon>
        <taxon>Ascomycota</taxon>
        <taxon>Pezizomycotina</taxon>
        <taxon>Sordariomycetes</taxon>
        <taxon>Hypocreomycetidae</taxon>
        <taxon>Hypocreales</taxon>
        <taxon>Nectriaceae</taxon>
        <taxon>Neonectria</taxon>
    </lineage>
</organism>
<feature type="compositionally biased region" description="Low complexity" evidence="1">
    <location>
        <begin position="1"/>
        <end position="13"/>
    </location>
</feature>
<evidence type="ECO:0000313" key="3">
    <source>
        <dbReference type="Proteomes" id="UP000050424"/>
    </source>
</evidence>
<feature type="compositionally biased region" description="Acidic residues" evidence="1">
    <location>
        <begin position="14"/>
        <end position="28"/>
    </location>
</feature>
<dbReference type="EMBL" id="LKCW01000142">
    <property type="protein sequence ID" value="KPM38164.1"/>
    <property type="molecule type" value="Genomic_DNA"/>
</dbReference>
<protein>
    <submittedName>
        <fullName evidence="2">Uncharacterized protein</fullName>
    </submittedName>
</protein>
<proteinExistence type="predicted"/>
<gene>
    <name evidence="2" type="ORF">AK830_g8393</name>
</gene>
<comment type="caution">
    <text evidence="2">The sequence shown here is derived from an EMBL/GenBank/DDBJ whole genome shotgun (WGS) entry which is preliminary data.</text>
</comment>
<keyword evidence="3" id="KW-1185">Reference proteome</keyword>
<dbReference type="AlphaFoldDB" id="A0A0N8H672"/>
<feature type="region of interest" description="Disordered" evidence="1">
    <location>
        <begin position="1"/>
        <end position="30"/>
    </location>
</feature>
<dbReference type="Proteomes" id="UP000050424">
    <property type="component" value="Unassembled WGS sequence"/>
</dbReference>